<dbReference type="EMBL" id="UGUA01000002">
    <property type="protein sequence ID" value="SUC35237.1"/>
    <property type="molecule type" value="Genomic_DNA"/>
</dbReference>
<evidence type="ECO:0000313" key="3">
    <source>
        <dbReference type="Proteomes" id="UP000255129"/>
    </source>
</evidence>
<accession>A0A379G2S3</accession>
<dbReference type="Pfam" id="PF04606">
    <property type="entry name" value="Ogr_Delta"/>
    <property type="match status" value="1"/>
</dbReference>
<organism evidence="2 3">
    <name type="scientific">Providencia rustigianii</name>
    <dbReference type="NCBI Taxonomy" id="158850"/>
    <lineage>
        <taxon>Bacteria</taxon>
        <taxon>Pseudomonadati</taxon>
        <taxon>Pseudomonadota</taxon>
        <taxon>Gammaproteobacteria</taxon>
        <taxon>Enterobacterales</taxon>
        <taxon>Morganellaceae</taxon>
        <taxon>Providencia</taxon>
    </lineage>
</organism>
<evidence type="ECO:0000313" key="2">
    <source>
        <dbReference type="EMBL" id="SUC35237.1"/>
    </source>
</evidence>
<keyword evidence="2" id="KW-0238">DNA-binding</keyword>
<dbReference type="GO" id="GO:0003677">
    <property type="term" value="F:DNA binding"/>
    <property type="evidence" value="ECO:0007669"/>
    <property type="project" value="UniProtKB-KW"/>
</dbReference>
<sequence>MMNCPLCGYAAHTRSSLQVSTETKERYNQCQNINCGATFVSHESVARFISKPGEVKPVNPHPNKFQQEALAL</sequence>
<name>A0A379G2S3_9GAMM</name>
<dbReference type="AlphaFoldDB" id="A0A379G2S3"/>
<feature type="domain" description="Zinc finger Ogr/Delta-type" evidence="1">
    <location>
        <begin position="3"/>
        <end position="49"/>
    </location>
</feature>
<reference evidence="2 3" key="1">
    <citation type="submission" date="2018-06" db="EMBL/GenBank/DDBJ databases">
        <authorList>
            <consortium name="Pathogen Informatics"/>
            <person name="Doyle S."/>
        </authorList>
    </citation>
    <scope>NUCLEOTIDE SEQUENCE [LARGE SCALE GENOMIC DNA]</scope>
    <source>
        <strain evidence="2 3">NCTC12026</strain>
    </source>
</reference>
<dbReference type="Proteomes" id="UP000255129">
    <property type="component" value="Unassembled WGS sequence"/>
</dbReference>
<dbReference type="OrthoDB" id="6895359at2"/>
<gene>
    <name evidence="2" type="ORF">NCTC12026_01623</name>
</gene>
<dbReference type="RefSeq" id="WP_115164198.1">
    <property type="nucleotide sequence ID" value="NZ_UGUA01000002.1"/>
</dbReference>
<dbReference type="InterPro" id="IPR007684">
    <property type="entry name" value="Znf_Ogr/Delta"/>
</dbReference>
<proteinExistence type="predicted"/>
<evidence type="ECO:0000259" key="1">
    <source>
        <dbReference type="Pfam" id="PF04606"/>
    </source>
</evidence>
<protein>
    <submittedName>
        <fullName evidence="2">DNA-binding transcriptional regulator</fullName>
    </submittedName>
</protein>